<evidence type="ECO:0000313" key="1">
    <source>
        <dbReference type="EMBL" id="QTR51604.1"/>
    </source>
</evidence>
<name>A0ABX7X8Q7_9GAMM</name>
<accession>A0ABX7X8Q7</accession>
<evidence type="ECO:0000313" key="2">
    <source>
        <dbReference type="Proteomes" id="UP000672027"/>
    </source>
</evidence>
<dbReference type="RefSeq" id="WP_210230207.1">
    <property type="nucleotide sequence ID" value="NZ_CP072800.1"/>
</dbReference>
<protein>
    <submittedName>
        <fullName evidence="1">Uncharacterized protein</fullName>
    </submittedName>
</protein>
<keyword evidence="2" id="KW-1185">Reference proteome</keyword>
<organism evidence="1 2">
    <name type="scientific">Candidatus Thiothrix anitrata</name>
    <dbReference type="NCBI Taxonomy" id="2823902"/>
    <lineage>
        <taxon>Bacteria</taxon>
        <taxon>Pseudomonadati</taxon>
        <taxon>Pseudomonadota</taxon>
        <taxon>Gammaproteobacteria</taxon>
        <taxon>Thiotrichales</taxon>
        <taxon>Thiotrichaceae</taxon>
        <taxon>Thiothrix</taxon>
    </lineage>
</organism>
<dbReference type="Proteomes" id="UP000672027">
    <property type="component" value="Chromosome"/>
</dbReference>
<dbReference type="EMBL" id="CP072800">
    <property type="protein sequence ID" value="QTR51604.1"/>
    <property type="molecule type" value="Genomic_DNA"/>
</dbReference>
<sequence>MINSNTNPFFLNAVDLQIPAIAVQSTANDLQIPAMDVQRKAVTPATNVQLARSHP</sequence>
<gene>
    <name evidence="1" type="ORF">J8380_08710</name>
</gene>
<reference evidence="1 2" key="1">
    <citation type="submission" date="2021-04" db="EMBL/GenBank/DDBJ databases">
        <title>Genomics, taxonomy and metabolism of representatives of sulfur bacteria of the genus Thiothrix: Thiothrix fructosivorans QT, Thiothrix unzii A1T and three new species, Thiothrix subterranea sp. nov., Thiothrix litoralis sp. nov. and 'Candidatus Thiothrix anitrata' sp. nov.</title>
        <authorList>
            <person name="Ravin N.V."/>
            <person name="Smolyakov D."/>
            <person name="Rudenko T.S."/>
            <person name="Mardanov A.V."/>
            <person name="Beletsky A.V."/>
            <person name="Markov N.D."/>
            <person name="Fomenkov A.I."/>
            <person name="Roberts R.J."/>
            <person name="Karnachuk O.V."/>
            <person name="Novikov A."/>
            <person name="Grabovich M.Y."/>
        </authorList>
    </citation>
    <scope>NUCLEOTIDE SEQUENCE [LARGE SCALE GENOMIC DNA]</scope>
    <source>
        <strain evidence="1 2">A52</strain>
    </source>
</reference>
<proteinExistence type="predicted"/>